<organism evidence="1">
    <name type="scientific">Anguilla anguilla</name>
    <name type="common">European freshwater eel</name>
    <name type="synonym">Muraena anguilla</name>
    <dbReference type="NCBI Taxonomy" id="7936"/>
    <lineage>
        <taxon>Eukaryota</taxon>
        <taxon>Metazoa</taxon>
        <taxon>Chordata</taxon>
        <taxon>Craniata</taxon>
        <taxon>Vertebrata</taxon>
        <taxon>Euteleostomi</taxon>
        <taxon>Actinopterygii</taxon>
        <taxon>Neopterygii</taxon>
        <taxon>Teleostei</taxon>
        <taxon>Anguilliformes</taxon>
        <taxon>Anguillidae</taxon>
        <taxon>Anguilla</taxon>
    </lineage>
</organism>
<dbReference type="EMBL" id="GBXM01074471">
    <property type="protein sequence ID" value="JAH34106.1"/>
    <property type="molecule type" value="Transcribed_RNA"/>
</dbReference>
<reference evidence="1" key="2">
    <citation type="journal article" date="2015" name="Fish Shellfish Immunol.">
        <title>Early steps in the European eel (Anguilla anguilla)-Vibrio vulnificus interaction in the gills: Role of the RtxA13 toxin.</title>
        <authorList>
            <person name="Callol A."/>
            <person name="Pajuelo D."/>
            <person name="Ebbesson L."/>
            <person name="Teles M."/>
            <person name="MacKenzie S."/>
            <person name="Amaro C."/>
        </authorList>
    </citation>
    <scope>NUCLEOTIDE SEQUENCE</scope>
</reference>
<accession>A0A0E9RYD4</accession>
<evidence type="ECO:0000313" key="1">
    <source>
        <dbReference type="EMBL" id="JAH34106.1"/>
    </source>
</evidence>
<sequence length="57" mass="6629">MLSNITYELNPSKIISYTFPDCCQGSMYFFQCEGIKCFSVYLMTTIECESKNRSSKF</sequence>
<name>A0A0E9RYD4_ANGAN</name>
<reference evidence="1" key="1">
    <citation type="submission" date="2014-11" db="EMBL/GenBank/DDBJ databases">
        <authorList>
            <person name="Amaro Gonzalez C."/>
        </authorList>
    </citation>
    <scope>NUCLEOTIDE SEQUENCE</scope>
</reference>
<proteinExistence type="predicted"/>
<protein>
    <submittedName>
        <fullName evidence="1">Uncharacterized protein</fullName>
    </submittedName>
</protein>
<dbReference type="AlphaFoldDB" id="A0A0E9RYD4"/>